<evidence type="ECO:0000256" key="1">
    <source>
        <dbReference type="SAM" id="MobiDB-lite"/>
    </source>
</evidence>
<evidence type="ECO:0000313" key="3">
    <source>
        <dbReference type="Proteomes" id="UP001222932"/>
    </source>
</evidence>
<protein>
    <submittedName>
        <fullName evidence="2">Uncharacterized protein</fullName>
    </submittedName>
</protein>
<keyword evidence="3" id="KW-1185">Reference proteome</keyword>
<reference evidence="2" key="2">
    <citation type="submission" date="2023-06" db="EMBL/GenBank/DDBJ databases">
        <authorList>
            <person name="Kobayashi Y."/>
            <person name="Kayamori A."/>
            <person name="Aoki K."/>
            <person name="Shiwa Y."/>
            <person name="Fujita N."/>
            <person name="Sugita T."/>
            <person name="Iwasaki W."/>
            <person name="Tanaka N."/>
            <person name="Takashima M."/>
        </authorList>
    </citation>
    <scope>NUCLEOTIDE SEQUENCE</scope>
    <source>
        <strain evidence="2">HIS016</strain>
    </source>
</reference>
<organism evidence="2 3">
    <name type="scientific">Cutaneotrichosporon spelunceum</name>
    <dbReference type="NCBI Taxonomy" id="1672016"/>
    <lineage>
        <taxon>Eukaryota</taxon>
        <taxon>Fungi</taxon>
        <taxon>Dikarya</taxon>
        <taxon>Basidiomycota</taxon>
        <taxon>Agaricomycotina</taxon>
        <taxon>Tremellomycetes</taxon>
        <taxon>Trichosporonales</taxon>
        <taxon>Trichosporonaceae</taxon>
        <taxon>Cutaneotrichosporon</taxon>
    </lineage>
</organism>
<name>A0AAD3TY00_9TREE</name>
<dbReference type="EMBL" id="BTCM01000006">
    <property type="protein sequence ID" value="GMK58967.1"/>
    <property type="molecule type" value="Genomic_DNA"/>
</dbReference>
<gene>
    <name evidence="2" type="ORF">CspeluHIS016_0604090</name>
</gene>
<accession>A0AAD3TY00</accession>
<dbReference type="Proteomes" id="UP001222932">
    <property type="component" value="Unassembled WGS sequence"/>
</dbReference>
<feature type="region of interest" description="Disordered" evidence="1">
    <location>
        <begin position="190"/>
        <end position="212"/>
    </location>
</feature>
<dbReference type="AlphaFoldDB" id="A0AAD3TY00"/>
<reference evidence="2" key="1">
    <citation type="journal article" date="2023" name="BMC Genomics">
        <title>Chromosome-level genome assemblies of Cutaneotrichosporon spp. (Trichosporonales, Basidiomycota) reveal imbalanced evolution between nucleotide sequences and chromosome synteny.</title>
        <authorList>
            <person name="Kobayashi Y."/>
            <person name="Kayamori A."/>
            <person name="Aoki K."/>
            <person name="Shiwa Y."/>
            <person name="Matsutani M."/>
            <person name="Fujita N."/>
            <person name="Sugita T."/>
            <person name="Iwasaki W."/>
            <person name="Tanaka N."/>
            <person name="Takashima M."/>
        </authorList>
    </citation>
    <scope>NUCLEOTIDE SEQUENCE</scope>
    <source>
        <strain evidence="2">HIS016</strain>
    </source>
</reference>
<comment type="caution">
    <text evidence="2">The sequence shown here is derived from an EMBL/GenBank/DDBJ whole genome shotgun (WGS) entry which is preliminary data.</text>
</comment>
<sequence length="249" mass="27327">MERDTGPRLSSPPVVPADLPMSGVDAFFVQDTPRECWRPPLAAKVAARKAFQVVVRKRLRKQGKNANRYRWRDDGLAVDWVRRTPTDESDDDEIQVIEAPPAAPIPTFVLEDSPEPGPLPPPSSSSNGGTRRWFPHSPPVAKRQRVTEPPAWQASGSHRPPAEPTQSISSSPMVSAAALPEVWAGSSVPPEALVRSSVPPEPARASSTAPQETLLEIQARMQALEDEMGARMRELQEQMKAAMQEQHMG</sequence>
<feature type="compositionally biased region" description="Polar residues" evidence="1">
    <location>
        <begin position="164"/>
        <end position="173"/>
    </location>
</feature>
<evidence type="ECO:0000313" key="2">
    <source>
        <dbReference type="EMBL" id="GMK58967.1"/>
    </source>
</evidence>
<proteinExistence type="predicted"/>
<feature type="region of interest" description="Disordered" evidence="1">
    <location>
        <begin position="82"/>
        <end position="176"/>
    </location>
</feature>